<protein>
    <recommendedName>
        <fullName evidence="6">Putative mRNA interferase YoeB</fullName>
    </recommendedName>
</protein>
<dbReference type="InterPro" id="IPR035093">
    <property type="entry name" value="RelE/ParE_toxin_dom_sf"/>
</dbReference>
<dbReference type="OrthoDB" id="9801102at2"/>
<evidence type="ECO:0000256" key="1">
    <source>
        <dbReference type="ARBA" id="ARBA00008172"/>
    </source>
</evidence>
<evidence type="ECO:0000313" key="7">
    <source>
        <dbReference type="EMBL" id="BBM38917.1"/>
    </source>
</evidence>
<dbReference type="SUPFAM" id="SSF143011">
    <property type="entry name" value="RelE-like"/>
    <property type="match status" value="1"/>
</dbReference>
<name>A0A510JI24_9FUSO</name>
<keyword evidence="5" id="KW-0378">Hydrolase</keyword>
<keyword evidence="2" id="KW-1277">Toxin-antitoxin system</keyword>
<reference evidence="7 8" key="1">
    <citation type="submission" date="2019-07" db="EMBL/GenBank/DDBJ databases">
        <title>Complete Genome Sequence of Leptotrichia hofstadii Strain JCM16775.</title>
        <authorList>
            <person name="Watanabe S."/>
            <person name="Cui L."/>
        </authorList>
    </citation>
    <scope>NUCLEOTIDE SEQUENCE [LARGE SCALE GENOMIC DNA]</scope>
    <source>
        <strain evidence="7 8">JCM16775</strain>
    </source>
</reference>
<evidence type="ECO:0000256" key="5">
    <source>
        <dbReference type="ARBA" id="ARBA00022801"/>
    </source>
</evidence>
<dbReference type="PANTHER" id="PTHR38039:SF1">
    <property type="entry name" value="TOXIN YOEB"/>
    <property type="match status" value="1"/>
</dbReference>
<dbReference type="GO" id="GO:0045892">
    <property type="term" value="P:negative regulation of DNA-templated transcription"/>
    <property type="evidence" value="ECO:0007669"/>
    <property type="project" value="TreeGrafter"/>
</dbReference>
<evidence type="ECO:0000256" key="6">
    <source>
        <dbReference type="ARBA" id="ARBA00030388"/>
    </source>
</evidence>
<dbReference type="Pfam" id="PF06769">
    <property type="entry name" value="YoeB_toxin"/>
    <property type="match status" value="1"/>
</dbReference>
<evidence type="ECO:0000256" key="2">
    <source>
        <dbReference type="ARBA" id="ARBA00022649"/>
    </source>
</evidence>
<dbReference type="NCBIfam" id="TIGR02116">
    <property type="entry name" value="toxin_Txe_YoeB"/>
    <property type="match status" value="1"/>
</dbReference>
<keyword evidence="4" id="KW-0255">Endonuclease</keyword>
<dbReference type="GO" id="GO:0004519">
    <property type="term" value="F:endonuclease activity"/>
    <property type="evidence" value="ECO:0007669"/>
    <property type="project" value="UniProtKB-KW"/>
</dbReference>
<dbReference type="GO" id="GO:0016787">
    <property type="term" value="F:hydrolase activity"/>
    <property type="evidence" value="ECO:0007669"/>
    <property type="project" value="UniProtKB-KW"/>
</dbReference>
<dbReference type="Proteomes" id="UP000321892">
    <property type="component" value="Chromosome"/>
</dbReference>
<dbReference type="EMBL" id="AP019823">
    <property type="protein sequence ID" value="BBM38917.1"/>
    <property type="molecule type" value="Genomic_DNA"/>
</dbReference>
<dbReference type="PANTHER" id="PTHR38039">
    <property type="entry name" value="TOXIN YOEB"/>
    <property type="match status" value="1"/>
</dbReference>
<proteinExistence type="inferred from homology"/>
<evidence type="ECO:0000256" key="4">
    <source>
        <dbReference type="ARBA" id="ARBA00022759"/>
    </source>
</evidence>
<evidence type="ECO:0000256" key="3">
    <source>
        <dbReference type="ARBA" id="ARBA00022722"/>
    </source>
</evidence>
<keyword evidence="3" id="KW-0540">Nuclease</keyword>
<organism evidence="7 8">
    <name type="scientific">Leptotrichia hofstadii</name>
    <dbReference type="NCBI Taxonomy" id="157688"/>
    <lineage>
        <taxon>Bacteria</taxon>
        <taxon>Fusobacteriati</taxon>
        <taxon>Fusobacteriota</taxon>
        <taxon>Fusobacteriia</taxon>
        <taxon>Fusobacteriales</taxon>
        <taxon>Leptotrichiaceae</taxon>
        <taxon>Leptotrichia</taxon>
    </lineage>
</organism>
<sequence length="91" mass="11255">MVEEYKIYILKKVNKDKEKIKQFPALKNNVEKLINLIKKNPFQTPPSYEILTKDLKRYYSRRINKQHRLVYEVIEEEKRINIISMWTHYEI</sequence>
<comment type="similarity">
    <text evidence="1">Belongs to the YoeB family.</text>
</comment>
<dbReference type="InterPro" id="IPR009614">
    <property type="entry name" value="YoeB_toxin"/>
</dbReference>
<evidence type="ECO:0000313" key="8">
    <source>
        <dbReference type="Proteomes" id="UP000321892"/>
    </source>
</evidence>
<dbReference type="AlphaFoldDB" id="A0A510JI24"/>
<gene>
    <name evidence="7" type="ORF">JCM16775_1627</name>
</gene>
<keyword evidence="8" id="KW-1185">Reference proteome</keyword>
<dbReference type="GO" id="GO:0006401">
    <property type="term" value="P:RNA catabolic process"/>
    <property type="evidence" value="ECO:0007669"/>
    <property type="project" value="InterPro"/>
</dbReference>
<dbReference type="Gene3D" id="3.30.2310.20">
    <property type="entry name" value="RelE-like"/>
    <property type="match status" value="1"/>
</dbReference>
<dbReference type="RefSeq" id="WP_026746039.1">
    <property type="nucleotide sequence ID" value="NZ_AP019823.1"/>
</dbReference>
<dbReference type="KEGG" id="lhf:JCM16775_1627"/>
<accession>A0A510JI24</accession>